<feature type="signal peptide" evidence="5">
    <location>
        <begin position="1"/>
        <end position="18"/>
    </location>
</feature>
<evidence type="ECO:0000256" key="1">
    <source>
        <dbReference type="ARBA" id="ARBA00004196"/>
    </source>
</evidence>
<keyword evidence="4" id="KW-0676">Redox-active center</keyword>
<feature type="domain" description="Thioredoxin" evidence="6">
    <location>
        <begin position="353"/>
        <end position="502"/>
    </location>
</feature>
<dbReference type="EMBL" id="CP042437">
    <property type="protein sequence ID" value="QEC75062.1"/>
    <property type="molecule type" value="Genomic_DNA"/>
</dbReference>
<dbReference type="GO" id="GO:0016491">
    <property type="term" value="F:oxidoreductase activity"/>
    <property type="evidence" value="ECO:0007669"/>
    <property type="project" value="InterPro"/>
</dbReference>
<dbReference type="PROSITE" id="PS51352">
    <property type="entry name" value="THIOREDOXIN_2"/>
    <property type="match status" value="1"/>
</dbReference>
<reference evidence="7 8" key="1">
    <citation type="journal article" date="2013" name="J. Microbiol.">
        <title>Mucilaginibacter ginsenosidivorax sp. nov., with ginsenoside converting activity isolated from sediment.</title>
        <authorList>
            <person name="Kim J.K."/>
            <person name="Choi T.E."/>
            <person name="Liu Q.M."/>
            <person name="Park H.Y."/>
            <person name="Yi T.H."/>
            <person name="Yoon M.H."/>
            <person name="Kim S.C."/>
            <person name="Im W.T."/>
        </authorList>
    </citation>
    <scope>NUCLEOTIDE SEQUENCE [LARGE SCALE GENOMIC DNA]</scope>
    <source>
        <strain evidence="7 8">KHI28</strain>
    </source>
</reference>
<protein>
    <submittedName>
        <fullName evidence="7">Redoxin domain-containing protein</fullName>
    </submittedName>
</protein>
<dbReference type="InterPro" id="IPR013766">
    <property type="entry name" value="Thioredoxin_domain"/>
</dbReference>
<evidence type="ECO:0000313" key="7">
    <source>
        <dbReference type="EMBL" id="QEC75062.1"/>
    </source>
</evidence>
<dbReference type="RefSeq" id="WP_147052217.1">
    <property type="nucleotide sequence ID" value="NZ_CP042437.1"/>
</dbReference>
<accession>A0A5B8VW02</accession>
<dbReference type="PANTHER" id="PTHR42852">
    <property type="entry name" value="THIOL:DISULFIDE INTERCHANGE PROTEIN DSBE"/>
    <property type="match status" value="1"/>
</dbReference>
<dbReference type="InterPro" id="IPR050553">
    <property type="entry name" value="Thioredoxin_ResA/DsbE_sf"/>
</dbReference>
<feature type="chain" id="PRO_5022813931" evidence="5">
    <location>
        <begin position="19"/>
        <end position="508"/>
    </location>
</feature>
<dbReference type="CDD" id="cd02966">
    <property type="entry name" value="TlpA_like_family"/>
    <property type="match status" value="1"/>
</dbReference>
<organism evidence="7 8">
    <name type="scientific">Mucilaginibacter ginsenosidivorax</name>
    <dbReference type="NCBI Taxonomy" id="862126"/>
    <lineage>
        <taxon>Bacteria</taxon>
        <taxon>Pseudomonadati</taxon>
        <taxon>Bacteroidota</taxon>
        <taxon>Sphingobacteriia</taxon>
        <taxon>Sphingobacteriales</taxon>
        <taxon>Sphingobacteriaceae</taxon>
        <taxon>Mucilaginibacter</taxon>
    </lineage>
</organism>
<keyword evidence="2" id="KW-0201">Cytochrome c-type biogenesis</keyword>
<name>A0A5B8VW02_9SPHI</name>
<dbReference type="Pfam" id="PF08534">
    <property type="entry name" value="Redoxin"/>
    <property type="match status" value="1"/>
</dbReference>
<evidence type="ECO:0000256" key="3">
    <source>
        <dbReference type="ARBA" id="ARBA00023157"/>
    </source>
</evidence>
<evidence type="ECO:0000256" key="2">
    <source>
        <dbReference type="ARBA" id="ARBA00022748"/>
    </source>
</evidence>
<evidence type="ECO:0000256" key="5">
    <source>
        <dbReference type="SAM" id="SignalP"/>
    </source>
</evidence>
<proteinExistence type="predicted"/>
<dbReference type="AlphaFoldDB" id="A0A5B8VW02"/>
<dbReference type="Proteomes" id="UP000321362">
    <property type="component" value="Chromosome"/>
</dbReference>
<dbReference type="Gene3D" id="3.40.30.10">
    <property type="entry name" value="Glutaredoxin"/>
    <property type="match status" value="1"/>
</dbReference>
<gene>
    <name evidence="7" type="ORF">FSB76_03520</name>
</gene>
<comment type="subcellular location">
    <subcellularLocation>
        <location evidence="1">Cell envelope</location>
    </subcellularLocation>
</comment>
<dbReference type="GO" id="GO:0017004">
    <property type="term" value="P:cytochrome complex assembly"/>
    <property type="evidence" value="ECO:0007669"/>
    <property type="project" value="UniProtKB-KW"/>
</dbReference>
<dbReference type="OrthoDB" id="6399635at2"/>
<evidence type="ECO:0000256" key="4">
    <source>
        <dbReference type="ARBA" id="ARBA00023284"/>
    </source>
</evidence>
<sequence>MKNLLLAALICCSSYLSAQNSPPFAIEDKKMDTYLTNRKPATLTVQIKNLPDSVKKVNIKYTLVQLGGSIQATKYTETDSAGQANIILDENLPYQQIWLDACNYLYTGIYVDKGLTVTINAQKVPKDGAYMIGEGVTYSGYDGELNTVMNKKVLFKKKERESLVNDVRAVCNSRKKYTADAFAFKTDSVLKLLKNIDSEFITSYPKYGWAVNNETLSEFYGEICIAYWNDTMPGQLIKQINAHRPMFTSNDGVMFYKYLGVYTMAKKRFKKESALNGTLMMYDSLYTQQRSDLLKLFLLESEKDNYARSYPIITSSIKTAWCKKIAADEMIKVDANQKRIDSVLALSTKLEKADIGTPLMRLPFDASLYQLDTLANIDSFILNLKAKFPNKALIIDFWATWCAPCIADMPFSKSVHQKNKDLPIEYIYLCTNSSSSIDIWKNRIGDMQQPGTHIYVNDKIISRLKTAFNAEGGFPTYVVIDVNGKVNKSKITRMAALDRESLKKTVGL</sequence>
<evidence type="ECO:0000313" key="8">
    <source>
        <dbReference type="Proteomes" id="UP000321362"/>
    </source>
</evidence>
<dbReference type="SUPFAM" id="SSF52833">
    <property type="entry name" value="Thioredoxin-like"/>
    <property type="match status" value="1"/>
</dbReference>
<dbReference type="InterPro" id="IPR013740">
    <property type="entry name" value="Redoxin"/>
</dbReference>
<dbReference type="GO" id="GO:0030313">
    <property type="term" value="C:cell envelope"/>
    <property type="evidence" value="ECO:0007669"/>
    <property type="project" value="UniProtKB-SubCell"/>
</dbReference>
<dbReference type="PANTHER" id="PTHR42852:SF6">
    <property type="entry name" value="THIOL:DISULFIDE INTERCHANGE PROTEIN DSBE"/>
    <property type="match status" value="1"/>
</dbReference>
<keyword evidence="8" id="KW-1185">Reference proteome</keyword>
<keyword evidence="3" id="KW-1015">Disulfide bond</keyword>
<keyword evidence="5" id="KW-0732">Signal</keyword>
<dbReference type="InterPro" id="IPR036249">
    <property type="entry name" value="Thioredoxin-like_sf"/>
</dbReference>
<dbReference type="KEGG" id="mgk:FSB76_03520"/>
<evidence type="ECO:0000259" key="6">
    <source>
        <dbReference type="PROSITE" id="PS51352"/>
    </source>
</evidence>